<dbReference type="Proteomes" id="UP001056291">
    <property type="component" value="Chromosome"/>
</dbReference>
<accession>A0ABY4W7C3</accession>
<dbReference type="Pfam" id="PF12706">
    <property type="entry name" value="Lactamase_B_2"/>
    <property type="match status" value="1"/>
</dbReference>
<proteinExistence type="predicted"/>
<protein>
    <submittedName>
        <fullName evidence="2">MBL fold metallo-hydrolase</fullName>
    </submittedName>
</protein>
<feature type="domain" description="Metallo-beta-lactamase" evidence="1">
    <location>
        <begin position="120"/>
        <end position="317"/>
    </location>
</feature>
<dbReference type="PANTHER" id="PTHR15032:SF4">
    <property type="entry name" value="N-ACYL-PHOSPHATIDYLETHANOLAMINE-HYDROLYZING PHOSPHOLIPASE D"/>
    <property type="match status" value="1"/>
</dbReference>
<name>A0ABY4W7C3_9PROT</name>
<dbReference type="EMBL" id="CP098747">
    <property type="protein sequence ID" value="USG60551.1"/>
    <property type="molecule type" value="Genomic_DNA"/>
</dbReference>
<gene>
    <name evidence="2" type="ORF">NBZ79_15400</name>
</gene>
<dbReference type="PANTHER" id="PTHR15032">
    <property type="entry name" value="N-ACYL-PHOSPHATIDYLETHANOLAMINE-HYDROLYZING PHOSPHOLIPASE D"/>
    <property type="match status" value="1"/>
</dbReference>
<organism evidence="2 3">
    <name type="scientific">Sneathiella marina</name>
    <dbReference type="NCBI Taxonomy" id="2950108"/>
    <lineage>
        <taxon>Bacteria</taxon>
        <taxon>Pseudomonadati</taxon>
        <taxon>Pseudomonadota</taxon>
        <taxon>Alphaproteobacteria</taxon>
        <taxon>Sneathiellales</taxon>
        <taxon>Sneathiellaceae</taxon>
        <taxon>Sneathiella</taxon>
    </lineage>
</organism>
<dbReference type="Gene3D" id="3.60.15.10">
    <property type="entry name" value="Ribonuclease Z/Hydroxyacylglutathione hydrolase-like"/>
    <property type="match status" value="1"/>
</dbReference>
<evidence type="ECO:0000313" key="3">
    <source>
        <dbReference type="Proteomes" id="UP001056291"/>
    </source>
</evidence>
<dbReference type="InterPro" id="IPR036866">
    <property type="entry name" value="RibonucZ/Hydroxyglut_hydro"/>
</dbReference>
<reference evidence="2" key="1">
    <citation type="submission" date="2022-06" db="EMBL/GenBank/DDBJ databases">
        <title>Sneathiella actinostolidae sp. nov., isolated from a sea anemonein the Western Pacific Ocean.</title>
        <authorList>
            <person name="Wei M.J."/>
        </authorList>
    </citation>
    <scope>NUCLEOTIDE SEQUENCE</scope>
    <source>
        <strain evidence="2">PHK-P5</strain>
    </source>
</reference>
<sequence>MKLWAKITLSVVILLLLLGGLIYWLGVELSADISDEHRQQLAMSKQYKDGAFFNHERQAPYEFSWNYLQEQFFGKQERVPNGDLPVVPLDPEKLSAPPEPGLRATWLGHATVLLELDGQRILTDPMLSERASPFQFIGPERFHPSPIALKDLHGIDAVVISHDHYDHLDEATIRHLAPQGTDFYVPLGVGSHLLKWEVPAEQIFELDWWDEETRGDLSLVATPSRHYSGRGLADYKGTLWASWALIGPRHRVFFSGDSGYGSLFRDIGSGVGPFDLTLIKIGSYGPGQSWIDIHMSAEDALLTHRDLQGQRMLPIHWGTFNLGIHAWDEPIRRATAAALEKQVEMLTPKLGEEVDINRPYTNSPWWESVGPAKSTP</sequence>
<evidence type="ECO:0000313" key="2">
    <source>
        <dbReference type="EMBL" id="USG60551.1"/>
    </source>
</evidence>
<dbReference type="SUPFAM" id="SSF56281">
    <property type="entry name" value="Metallo-hydrolase/oxidoreductase"/>
    <property type="match status" value="1"/>
</dbReference>
<dbReference type="RefSeq" id="WP_251933432.1">
    <property type="nucleotide sequence ID" value="NZ_CP098747.1"/>
</dbReference>
<dbReference type="InterPro" id="IPR001279">
    <property type="entry name" value="Metallo-B-lactamas"/>
</dbReference>
<keyword evidence="3" id="KW-1185">Reference proteome</keyword>
<evidence type="ECO:0000259" key="1">
    <source>
        <dbReference type="Pfam" id="PF12706"/>
    </source>
</evidence>